<accession>A0A5S3PKK2</accession>
<sequence>MHPNPVFHTQDADHNLAFARDRAFGMLAVNAPQGPLVSHVPFLLDEDGETVWLHLVKSNPIVRGLGAPVPARIAVTGPDSYISPDWYGIADQVPTWNYVAVHVTGMLEMRPQSELRDLLDRQSRLFEHRLLPKPPWTSSKMTEGAMDRMMRAIVPCALRITGVDGTWKLNQNKPADVRLKAADHVEGYGLGTDLIALAALMRGADRQD</sequence>
<dbReference type="Gene3D" id="2.30.110.10">
    <property type="entry name" value="Electron Transport, Fmn-binding Protein, Chain A"/>
    <property type="match status" value="1"/>
</dbReference>
<evidence type="ECO:0000313" key="1">
    <source>
        <dbReference type="EMBL" id="TMM52726.1"/>
    </source>
</evidence>
<proteinExistence type="predicted"/>
<comment type="caution">
    <text evidence="1">The sequence shown here is derived from an EMBL/GenBank/DDBJ whole genome shotgun (WGS) entry which is preliminary data.</text>
</comment>
<dbReference type="Pfam" id="PF04299">
    <property type="entry name" value="FMN_bind_2"/>
    <property type="match status" value="1"/>
</dbReference>
<dbReference type="RefSeq" id="WP_138662268.1">
    <property type="nucleotide sequence ID" value="NZ_VANS01000002.1"/>
</dbReference>
<dbReference type="Proteomes" id="UP000309550">
    <property type="component" value="Unassembled WGS sequence"/>
</dbReference>
<name>A0A5S3PKK2_9RHOB</name>
<dbReference type="SUPFAM" id="SSF50475">
    <property type="entry name" value="FMN-binding split barrel"/>
    <property type="match status" value="1"/>
</dbReference>
<organism evidence="1 2">
    <name type="scientific">Sulfitobacter sabulilitoris</name>
    <dbReference type="NCBI Taxonomy" id="2562655"/>
    <lineage>
        <taxon>Bacteria</taxon>
        <taxon>Pseudomonadati</taxon>
        <taxon>Pseudomonadota</taxon>
        <taxon>Alphaproteobacteria</taxon>
        <taxon>Rhodobacterales</taxon>
        <taxon>Roseobacteraceae</taxon>
        <taxon>Sulfitobacter</taxon>
    </lineage>
</organism>
<dbReference type="OrthoDB" id="9794948at2"/>
<keyword evidence="2" id="KW-1185">Reference proteome</keyword>
<dbReference type="InterPro" id="IPR012349">
    <property type="entry name" value="Split_barrel_FMN-bd"/>
</dbReference>
<protein>
    <submittedName>
        <fullName evidence="1">FMN-binding negative transcriptional regulator</fullName>
    </submittedName>
</protein>
<dbReference type="PIRSF" id="PIRSF010372">
    <property type="entry name" value="PaiB"/>
    <property type="match status" value="1"/>
</dbReference>
<gene>
    <name evidence="1" type="ORF">FDT80_10700</name>
</gene>
<dbReference type="InterPro" id="IPR007396">
    <property type="entry name" value="TR_PAI2-type"/>
</dbReference>
<reference evidence="1 2" key="1">
    <citation type="submission" date="2019-05" db="EMBL/GenBank/DDBJ databases">
        <title>Sulfitobacter sabulilitoris sp. nov., isolated from a marine sand.</title>
        <authorList>
            <person name="Yoon J.-H."/>
        </authorList>
    </citation>
    <scope>NUCLEOTIDE SEQUENCE [LARGE SCALE GENOMIC DNA]</scope>
    <source>
        <strain evidence="1 2">HSMS-29</strain>
    </source>
</reference>
<dbReference type="AlphaFoldDB" id="A0A5S3PKK2"/>
<dbReference type="EMBL" id="VANS01000002">
    <property type="protein sequence ID" value="TMM52726.1"/>
    <property type="molecule type" value="Genomic_DNA"/>
</dbReference>
<dbReference type="PANTHER" id="PTHR35802:SF1">
    <property type="entry name" value="PROTEASE SYNTHASE AND SPORULATION PROTEIN PAI 2"/>
    <property type="match status" value="1"/>
</dbReference>
<dbReference type="PANTHER" id="PTHR35802">
    <property type="entry name" value="PROTEASE SYNTHASE AND SPORULATION PROTEIN PAI 2"/>
    <property type="match status" value="1"/>
</dbReference>
<evidence type="ECO:0000313" key="2">
    <source>
        <dbReference type="Proteomes" id="UP000309550"/>
    </source>
</evidence>